<evidence type="ECO:0000256" key="2">
    <source>
        <dbReference type="ARBA" id="ARBA00004141"/>
    </source>
</evidence>
<dbReference type="EC" id="3.4.24.-" evidence="11"/>
<gene>
    <name evidence="14" type="ordered locus">Weevi_1162</name>
</gene>
<feature type="domain" description="PDZ" evidence="13">
    <location>
        <begin position="218"/>
        <end position="267"/>
    </location>
</feature>
<keyword evidence="4" id="KW-0645">Protease</keyword>
<sequence>MIIQIAQVMLSLMLLVMLHEYGHYITARIFGVRVERFFVFFDVKFAIWKKKIGDTLYGIGWLPLGGYVKLAGMIDESMDTEQMKQEPQPWEFRTKPAWQRLIIMLGGIIVNILLAILIFWVMLMKNGETYIDVQKMQYGLTVDSTQVKLGLKKGDIPIGVDHIKYNSLQEIAKESMLGGKSLEVLRNGEEVSLPITKEFSKKILEYKGSFYTPDFPFIIDSVVANSNAENAGIIKGDRITGIDGRTIHTFADFNDWINKYKGQNVTISVMRNSKEIELMAKVDQKGKLGILTTPDNTYLKGLVNQQDLGVFGSLKEGVTRTFSSVFTQMRGLKTVATTEGGRKQVAGPIGMVKQMPTTWNWDFFWNFTAVISAWLAFINLLPIPALDGGHAVFALYEMISGRKPSDKLLEKAQMVGAIILLGLMVFILGNDIFNLFSK</sequence>
<keyword evidence="7 11" id="KW-0862">Zinc</keyword>
<comment type="subcellular location">
    <subcellularLocation>
        <location evidence="2">Membrane</location>
        <topology evidence="2">Multi-pass membrane protein</topology>
    </subcellularLocation>
</comment>
<dbReference type="InterPro" id="IPR036034">
    <property type="entry name" value="PDZ_sf"/>
</dbReference>
<evidence type="ECO:0000256" key="10">
    <source>
        <dbReference type="ARBA" id="ARBA00023136"/>
    </source>
</evidence>
<evidence type="ECO:0000313" key="14">
    <source>
        <dbReference type="EMBL" id="ADX67871.1"/>
    </source>
</evidence>
<keyword evidence="15" id="KW-1185">Reference proteome</keyword>
<dbReference type="InterPro" id="IPR004387">
    <property type="entry name" value="Pept_M50_Zn"/>
</dbReference>
<keyword evidence="11" id="KW-0479">Metal-binding</keyword>
<evidence type="ECO:0000256" key="3">
    <source>
        <dbReference type="ARBA" id="ARBA00007931"/>
    </source>
</evidence>
<comment type="similarity">
    <text evidence="3 11">Belongs to the peptidase M50B family.</text>
</comment>
<evidence type="ECO:0000259" key="12">
    <source>
        <dbReference type="Pfam" id="PF02163"/>
    </source>
</evidence>
<keyword evidence="6 11" id="KW-0378">Hydrolase</keyword>
<dbReference type="STRING" id="865938.Weevi_1162"/>
<dbReference type="GO" id="GO:0016020">
    <property type="term" value="C:membrane"/>
    <property type="evidence" value="ECO:0007669"/>
    <property type="project" value="UniProtKB-SubCell"/>
</dbReference>
<feature type="transmembrane region" description="Helical" evidence="11">
    <location>
        <begin position="414"/>
        <end position="436"/>
    </location>
</feature>
<keyword evidence="10 11" id="KW-0472">Membrane</keyword>
<dbReference type="KEGG" id="wvi:Weevi_1162"/>
<organism evidence="14 15">
    <name type="scientific">Weeksella virosa (strain ATCC 43766 / DSM 16922 / JCM 21250 / CCUG 30538 / CDC 9751 / IAM 14551 / NBRC 16016 / NCTC 11634 / CL345/78)</name>
    <dbReference type="NCBI Taxonomy" id="865938"/>
    <lineage>
        <taxon>Bacteria</taxon>
        <taxon>Pseudomonadati</taxon>
        <taxon>Bacteroidota</taxon>
        <taxon>Flavobacteriia</taxon>
        <taxon>Flavobacteriales</taxon>
        <taxon>Weeksellaceae</taxon>
        <taxon>Weeksella</taxon>
    </lineage>
</organism>
<evidence type="ECO:0000256" key="11">
    <source>
        <dbReference type="RuleBase" id="RU362031"/>
    </source>
</evidence>
<dbReference type="InterPro" id="IPR008915">
    <property type="entry name" value="Peptidase_M50"/>
</dbReference>
<keyword evidence="5 11" id="KW-0812">Transmembrane</keyword>
<evidence type="ECO:0000256" key="7">
    <source>
        <dbReference type="ARBA" id="ARBA00022833"/>
    </source>
</evidence>
<dbReference type="eggNOG" id="COG0750">
    <property type="taxonomic scope" value="Bacteria"/>
</dbReference>
<accession>F0P2N2</accession>
<dbReference type="PANTHER" id="PTHR42837">
    <property type="entry name" value="REGULATOR OF SIGMA-E PROTEASE RSEP"/>
    <property type="match status" value="1"/>
</dbReference>
<feature type="transmembrane region" description="Helical" evidence="11">
    <location>
        <begin position="101"/>
        <end position="123"/>
    </location>
</feature>
<dbReference type="EMBL" id="CP002455">
    <property type="protein sequence ID" value="ADX67871.1"/>
    <property type="molecule type" value="Genomic_DNA"/>
</dbReference>
<reference evidence="15" key="2">
    <citation type="journal article" date="2011" name="Stand. Genomic Sci.">
        <title>Complete genome sequence of Weeksella virosa type strain (9751T).</title>
        <authorList>
            <person name="Lang E."/>
            <person name="Teshima H."/>
            <person name="Lucas S."/>
            <person name="Lapidus A."/>
            <person name="Hammon N."/>
            <person name="Deshpande S."/>
            <person name="Nolan M."/>
            <person name="Cheng J."/>
            <person name="Pitluck S."/>
            <person name="Liolios K."/>
            <person name="Pagani I."/>
            <person name="Mikhailova N."/>
            <person name="Ivanova N."/>
            <person name="Mavromatis K."/>
            <person name="Pati A."/>
            <person name="Tapia R."/>
            <person name="Han C."/>
            <person name="Goodwin L."/>
            <person name="Chen A."/>
            <person name="Palaniappan K."/>
            <person name="Land M."/>
            <person name="Hauser L."/>
            <person name="Chang Y."/>
            <person name="Jeffries C."/>
            <person name="Brambilla E."/>
            <person name="Kopitz M."/>
            <person name="Rohde M."/>
            <person name="Goker M."/>
            <person name="Tindall B."/>
            <person name="Detter J."/>
            <person name="Woyke T."/>
            <person name="Bristow J."/>
            <person name="Eisen J."/>
            <person name="Markowitz V."/>
            <person name="Hugenholtz P."/>
            <person name="Klenk H."/>
            <person name="Kyrpides N."/>
        </authorList>
    </citation>
    <scope>NUCLEOTIDE SEQUENCE [LARGE SCALE GENOMIC DNA]</scope>
    <source>
        <strain evidence="15">ATCC 43766 / DSM 16922 / JCM 21250 / NBRC 16016 / NCTC 11634 / CL345/78</strain>
    </source>
</reference>
<dbReference type="RefSeq" id="WP_013598261.1">
    <property type="nucleotide sequence ID" value="NC_015144.1"/>
</dbReference>
<evidence type="ECO:0000313" key="15">
    <source>
        <dbReference type="Proteomes" id="UP000008641"/>
    </source>
</evidence>
<dbReference type="Proteomes" id="UP000008641">
    <property type="component" value="Chromosome"/>
</dbReference>
<evidence type="ECO:0000256" key="1">
    <source>
        <dbReference type="ARBA" id="ARBA00001947"/>
    </source>
</evidence>
<dbReference type="Pfam" id="PF02163">
    <property type="entry name" value="Peptidase_M50"/>
    <property type="match status" value="1"/>
</dbReference>
<dbReference type="GO" id="GO:0004222">
    <property type="term" value="F:metalloendopeptidase activity"/>
    <property type="evidence" value="ECO:0007669"/>
    <property type="project" value="InterPro"/>
</dbReference>
<dbReference type="InterPro" id="IPR041489">
    <property type="entry name" value="PDZ_6"/>
</dbReference>
<keyword evidence="9 11" id="KW-0482">Metalloprotease</keyword>
<dbReference type="Gene3D" id="2.30.42.10">
    <property type="match status" value="1"/>
</dbReference>
<keyword evidence="8 11" id="KW-1133">Transmembrane helix</keyword>
<evidence type="ECO:0000256" key="6">
    <source>
        <dbReference type="ARBA" id="ARBA00022801"/>
    </source>
</evidence>
<dbReference type="PANTHER" id="PTHR42837:SF2">
    <property type="entry name" value="MEMBRANE METALLOPROTEASE ARASP2, CHLOROPLASTIC-RELATED"/>
    <property type="match status" value="1"/>
</dbReference>
<dbReference type="GO" id="GO:0006508">
    <property type="term" value="P:proteolysis"/>
    <property type="evidence" value="ECO:0007669"/>
    <property type="project" value="UniProtKB-KW"/>
</dbReference>
<evidence type="ECO:0000256" key="4">
    <source>
        <dbReference type="ARBA" id="ARBA00022670"/>
    </source>
</evidence>
<dbReference type="CDD" id="cd06163">
    <property type="entry name" value="S2P-M50_PDZ_RseP-like"/>
    <property type="match status" value="2"/>
</dbReference>
<dbReference type="SUPFAM" id="SSF50156">
    <property type="entry name" value="PDZ domain-like"/>
    <property type="match status" value="2"/>
</dbReference>
<proteinExistence type="inferred from homology"/>
<dbReference type="HOGENOM" id="CLU_025778_0_0_10"/>
<reference evidence="14 15" key="1">
    <citation type="journal article" date="2011" name="Stand. Genomic Sci.">
        <title>Complete genome sequence of Weeksella virosa type strain (9751).</title>
        <authorList>
            <person name="Lang E."/>
            <person name="Teshima H."/>
            <person name="Lucas S."/>
            <person name="Lapidus A."/>
            <person name="Hammon N."/>
            <person name="Deshpande S."/>
            <person name="Nolan M."/>
            <person name="Cheng J.F."/>
            <person name="Pitluck S."/>
            <person name="Liolios K."/>
            <person name="Pagani I."/>
            <person name="Mikhailova N."/>
            <person name="Ivanova N."/>
            <person name="Mavromatis K."/>
            <person name="Pati A."/>
            <person name="Tapia R."/>
            <person name="Han C."/>
            <person name="Goodwin L."/>
            <person name="Chen A."/>
            <person name="Palaniappan K."/>
            <person name="Land M."/>
            <person name="Hauser L."/>
            <person name="Chang Y.J."/>
            <person name="Jeffries C.D."/>
            <person name="Brambilla E.M."/>
            <person name="Kopitz M."/>
            <person name="Rohde M."/>
            <person name="Goker M."/>
            <person name="Tindall B.J."/>
            <person name="Detter J.C."/>
            <person name="Woyke T."/>
            <person name="Bristow J."/>
            <person name="Eisen J.A."/>
            <person name="Markowitz V."/>
            <person name="Hugenholtz P."/>
            <person name="Klenk H.P."/>
            <person name="Kyrpides N.C."/>
        </authorList>
    </citation>
    <scope>NUCLEOTIDE SEQUENCE [LARGE SCALE GENOMIC DNA]</scope>
    <source>
        <strain evidence="15">ATCC 43766 / DSM 16922 / JCM 21250 / NBRC 16016 / NCTC 11634 / CL345/78</strain>
    </source>
</reference>
<evidence type="ECO:0000256" key="8">
    <source>
        <dbReference type="ARBA" id="ARBA00022989"/>
    </source>
</evidence>
<dbReference type="NCBIfam" id="TIGR00054">
    <property type="entry name" value="RIP metalloprotease RseP"/>
    <property type="match status" value="1"/>
</dbReference>
<dbReference type="AlphaFoldDB" id="F0P2N2"/>
<name>F0P2N2_WEEVC</name>
<dbReference type="GO" id="GO:0046872">
    <property type="term" value="F:metal ion binding"/>
    <property type="evidence" value="ECO:0007669"/>
    <property type="project" value="UniProtKB-KW"/>
</dbReference>
<evidence type="ECO:0000256" key="5">
    <source>
        <dbReference type="ARBA" id="ARBA00022692"/>
    </source>
</evidence>
<dbReference type="OrthoDB" id="9782003at2"/>
<comment type="cofactor">
    <cofactor evidence="1 11">
        <name>Zn(2+)</name>
        <dbReference type="ChEBI" id="CHEBI:29105"/>
    </cofactor>
</comment>
<feature type="domain" description="Peptidase M50" evidence="12">
    <location>
        <begin position="9"/>
        <end position="422"/>
    </location>
</feature>
<evidence type="ECO:0000256" key="9">
    <source>
        <dbReference type="ARBA" id="ARBA00023049"/>
    </source>
</evidence>
<protein>
    <recommendedName>
        <fullName evidence="11">Zinc metalloprotease</fullName>
        <ecNumber evidence="11">3.4.24.-</ecNumber>
    </recommendedName>
</protein>
<feature type="transmembrane region" description="Helical" evidence="11">
    <location>
        <begin position="363"/>
        <end position="383"/>
    </location>
</feature>
<dbReference type="Pfam" id="PF17820">
    <property type="entry name" value="PDZ_6"/>
    <property type="match status" value="1"/>
</dbReference>
<evidence type="ECO:0000259" key="13">
    <source>
        <dbReference type="Pfam" id="PF17820"/>
    </source>
</evidence>